<dbReference type="PANTHER" id="PTHR43214">
    <property type="entry name" value="TWO-COMPONENT RESPONSE REGULATOR"/>
    <property type="match status" value="1"/>
</dbReference>
<name>A0A7X1B317_9BACT</name>
<gene>
    <name evidence="8" type="ORF">H5P27_00170</name>
</gene>
<dbReference type="SUPFAM" id="SSF52172">
    <property type="entry name" value="CheY-like"/>
    <property type="match status" value="1"/>
</dbReference>
<feature type="domain" description="Response regulatory" evidence="7">
    <location>
        <begin position="3"/>
        <end position="119"/>
    </location>
</feature>
<evidence type="ECO:0000256" key="5">
    <source>
        <dbReference type="PROSITE-ProRule" id="PRU00169"/>
    </source>
</evidence>
<evidence type="ECO:0000259" key="6">
    <source>
        <dbReference type="PROSITE" id="PS50043"/>
    </source>
</evidence>
<keyword evidence="3" id="KW-0238">DNA-binding</keyword>
<evidence type="ECO:0000256" key="1">
    <source>
        <dbReference type="ARBA" id="ARBA00022553"/>
    </source>
</evidence>
<dbReference type="SMART" id="SM00448">
    <property type="entry name" value="REC"/>
    <property type="match status" value="1"/>
</dbReference>
<dbReference type="PROSITE" id="PS50043">
    <property type="entry name" value="HTH_LUXR_2"/>
    <property type="match status" value="1"/>
</dbReference>
<dbReference type="RefSeq" id="WP_185658361.1">
    <property type="nucleotide sequence ID" value="NZ_CAWPOO010000001.1"/>
</dbReference>
<dbReference type="InterPro" id="IPR000792">
    <property type="entry name" value="Tscrpt_reg_LuxR_C"/>
</dbReference>
<accession>A0A7X1B317</accession>
<organism evidence="8 9">
    <name type="scientific">Pelagicoccus albus</name>
    <dbReference type="NCBI Taxonomy" id="415222"/>
    <lineage>
        <taxon>Bacteria</taxon>
        <taxon>Pseudomonadati</taxon>
        <taxon>Verrucomicrobiota</taxon>
        <taxon>Opitutia</taxon>
        <taxon>Puniceicoccales</taxon>
        <taxon>Pelagicoccaceae</taxon>
        <taxon>Pelagicoccus</taxon>
    </lineage>
</organism>
<dbReference type="InterPro" id="IPR039420">
    <property type="entry name" value="WalR-like"/>
</dbReference>
<dbReference type="Gene3D" id="3.40.50.2300">
    <property type="match status" value="1"/>
</dbReference>
<keyword evidence="2" id="KW-0805">Transcription regulation</keyword>
<evidence type="ECO:0000256" key="4">
    <source>
        <dbReference type="ARBA" id="ARBA00023163"/>
    </source>
</evidence>
<feature type="modified residue" description="4-aspartylphosphate" evidence="5">
    <location>
        <position position="54"/>
    </location>
</feature>
<dbReference type="Proteomes" id="UP000526501">
    <property type="component" value="Unassembled WGS sequence"/>
</dbReference>
<proteinExistence type="predicted"/>
<protein>
    <submittedName>
        <fullName evidence="8">Response regulator transcription factor</fullName>
    </submittedName>
</protein>
<dbReference type="InterPro" id="IPR016032">
    <property type="entry name" value="Sig_transdc_resp-reg_C-effctor"/>
</dbReference>
<dbReference type="PRINTS" id="PR00038">
    <property type="entry name" value="HTHLUXR"/>
</dbReference>
<dbReference type="EMBL" id="JACHVC010000001">
    <property type="protein sequence ID" value="MBC2604464.1"/>
    <property type="molecule type" value="Genomic_DNA"/>
</dbReference>
<dbReference type="CDD" id="cd17535">
    <property type="entry name" value="REC_NarL-like"/>
    <property type="match status" value="1"/>
</dbReference>
<dbReference type="PROSITE" id="PS50110">
    <property type="entry name" value="RESPONSE_REGULATORY"/>
    <property type="match status" value="1"/>
</dbReference>
<dbReference type="InterPro" id="IPR001789">
    <property type="entry name" value="Sig_transdc_resp-reg_receiver"/>
</dbReference>
<keyword evidence="9" id="KW-1185">Reference proteome</keyword>
<dbReference type="Pfam" id="PF00196">
    <property type="entry name" value="GerE"/>
    <property type="match status" value="1"/>
</dbReference>
<evidence type="ECO:0000259" key="7">
    <source>
        <dbReference type="PROSITE" id="PS50110"/>
    </source>
</evidence>
<dbReference type="GO" id="GO:0000160">
    <property type="term" value="P:phosphorelay signal transduction system"/>
    <property type="evidence" value="ECO:0007669"/>
    <property type="project" value="InterPro"/>
</dbReference>
<dbReference type="AlphaFoldDB" id="A0A7X1B317"/>
<sequence length="212" mass="22983">MKSVVIIEDQTAIREMVSEFISMLPGYEIVGSFGTGEEGLQGCIKLKPETVILDVGLPELSGTEVLRGLTLHVPGVKVLVFSGRASSANIRELLSAGAQGYVDKMDGFDEFKKALDIISGGGTFIGPKMASVMRSLILNPDAASSEIPLSDREKQILQLVAESFSTKEIASRLNISVRTVDNHRTNIMRKLNLHDVAALTRYAIKHELISLA</sequence>
<dbReference type="Pfam" id="PF00072">
    <property type="entry name" value="Response_reg"/>
    <property type="match status" value="1"/>
</dbReference>
<dbReference type="GO" id="GO:0006355">
    <property type="term" value="P:regulation of DNA-templated transcription"/>
    <property type="evidence" value="ECO:0007669"/>
    <property type="project" value="InterPro"/>
</dbReference>
<dbReference type="GO" id="GO:0003677">
    <property type="term" value="F:DNA binding"/>
    <property type="evidence" value="ECO:0007669"/>
    <property type="project" value="UniProtKB-KW"/>
</dbReference>
<dbReference type="SUPFAM" id="SSF46894">
    <property type="entry name" value="C-terminal effector domain of the bipartite response regulators"/>
    <property type="match status" value="1"/>
</dbReference>
<dbReference type="InterPro" id="IPR011006">
    <property type="entry name" value="CheY-like_superfamily"/>
</dbReference>
<comment type="caution">
    <text evidence="8">The sequence shown here is derived from an EMBL/GenBank/DDBJ whole genome shotgun (WGS) entry which is preliminary data.</text>
</comment>
<dbReference type="SMART" id="SM00421">
    <property type="entry name" value="HTH_LUXR"/>
    <property type="match status" value="1"/>
</dbReference>
<reference evidence="8 9" key="1">
    <citation type="submission" date="2020-07" db="EMBL/GenBank/DDBJ databases">
        <authorList>
            <person name="Feng X."/>
        </authorList>
    </citation>
    <scope>NUCLEOTIDE SEQUENCE [LARGE SCALE GENOMIC DNA]</scope>
    <source>
        <strain evidence="8 9">JCM23202</strain>
    </source>
</reference>
<dbReference type="PANTHER" id="PTHR43214:SF41">
    <property type="entry name" value="NITRATE_NITRITE RESPONSE REGULATOR PROTEIN NARP"/>
    <property type="match status" value="1"/>
</dbReference>
<evidence type="ECO:0000313" key="8">
    <source>
        <dbReference type="EMBL" id="MBC2604464.1"/>
    </source>
</evidence>
<evidence type="ECO:0000256" key="2">
    <source>
        <dbReference type="ARBA" id="ARBA00023015"/>
    </source>
</evidence>
<feature type="domain" description="HTH luxR-type" evidence="6">
    <location>
        <begin position="142"/>
        <end position="207"/>
    </location>
</feature>
<keyword evidence="4" id="KW-0804">Transcription</keyword>
<dbReference type="CDD" id="cd06170">
    <property type="entry name" value="LuxR_C_like"/>
    <property type="match status" value="1"/>
</dbReference>
<keyword evidence="1 5" id="KW-0597">Phosphoprotein</keyword>
<dbReference type="InterPro" id="IPR058245">
    <property type="entry name" value="NreC/VraR/RcsB-like_REC"/>
</dbReference>
<evidence type="ECO:0000256" key="3">
    <source>
        <dbReference type="ARBA" id="ARBA00023125"/>
    </source>
</evidence>
<evidence type="ECO:0000313" key="9">
    <source>
        <dbReference type="Proteomes" id="UP000526501"/>
    </source>
</evidence>